<keyword evidence="4" id="KW-1185">Reference proteome</keyword>
<feature type="compositionally biased region" description="Basic and acidic residues" evidence="1">
    <location>
        <begin position="305"/>
        <end position="317"/>
    </location>
</feature>
<evidence type="ECO:0000256" key="1">
    <source>
        <dbReference type="SAM" id="MobiDB-lite"/>
    </source>
</evidence>
<feature type="region of interest" description="Disordered" evidence="1">
    <location>
        <begin position="282"/>
        <end position="349"/>
    </location>
</feature>
<dbReference type="InterPro" id="IPR001584">
    <property type="entry name" value="Integrase_cat-core"/>
</dbReference>
<feature type="compositionally biased region" description="Basic and acidic residues" evidence="1">
    <location>
        <begin position="331"/>
        <end position="349"/>
    </location>
</feature>
<dbReference type="Gene3D" id="3.30.420.10">
    <property type="entry name" value="Ribonuclease H-like superfamily/Ribonuclease H"/>
    <property type="match status" value="1"/>
</dbReference>
<protein>
    <submittedName>
        <fullName evidence="3">RRM domain-containing protein</fullName>
    </submittedName>
</protein>
<reference evidence="3 4" key="1">
    <citation type="submission" date="2024-02" db="EMBL/GenBank/DDBJ databases">
        <authorList>
            <person name="Chen Y."/>
            <person name="Shah S."/>
            <person name="Dougan E. K."/>
            <person name="Thang M."/>
            <person name="Chan C."/>
        </authorList>
    </citation>
    <scope>NUCLEOTIDE SEQUENCE [LARGE SCALE GENOMIC DNA]</scope>
</reference>
<evidence type="ECO:0000259" key="2">
    <source>
        <dbReference type="PROSITE" id="PS50994"/>
    </source>
</evidence>
<gene>
    <name evidence="3" type="ORF">SCF082_LOCUS45479</name>
</gene>
<dbReference type="InterPro" id="IPR036397">
    <property type="entry name" value="RNaseH_sf"/>
</dbReference>
<dbReference type="PROSITE" id="PS50994">
    <property type="entry name" value="INTEGRASE"/>
    <property type="match status" value="1"/>
</dbReference>
<accession>A0ABP0R8L6</accession>
<feature type="domain" description="Integrase catalytic" evidence="2">
    <location>
        <begin position="665"/>
        <end position="850"/>
    </location>
</feature>
<comment type="caution">
    <text evidence="3">The sequence shown here is derived from an EMBL/GenBank/DDBJ whole genome shotgun (WGS) entry which is preliminary data.</text>
</comment>
<proteinExistence type="predicted"/>
<organism evidence="3 4">
    <name type="scientific">Durusdinium trenchii</name>
    <dbReference type="NCBI Taxonomy" id="1381693"/>
    <lineage>
        <taxon>Eukaryota</taxon>
        <taxon>Sar</taxon>
        <taxon>Alveolata</taxon>
        <taxon>Dinophyceae</taxon>
        <taxon>Suessiales</taxon>
        <taxon>Symbiodiniaceae</taxon>
        <taxon>Durusdinium</taxon>
    </lineage>
</organism>
<feature type="region of interest" description="Disordered" evidence="1">
    <location>
        <begin position="970"/>
        <end position="1066"/>
    </location>
</feature>
<dbReference type="InterPro" id="IPR012337">
    <property type="entry name" value="RNaseH-like_sf"/>
</dbReference>
<sequence length="1352" mass="148842">MADQQQQQQVIQEVAELRAALQRSDATQQHLVTALRAAQARQAELDATVASLRTELQQQRSAAQAAPSSDTPVMLKGNDLVKQAIKPPRNLSEKGAPDWERFVFQVETYLALIDPLYPKYLEEAKKASESAASEVESAEHRALSIKLFGMLTSWLQDSPCAVKLARSVTHQDGFELWRLLWREFHPEQATKGLVWRRALLAPKFPTKEAEFSSALQEWENDVHRYAAEYGAEKGISEEDQRALTESPAALRQHLAIHAATLTTYQQVRAVVVSYLQAKRVWTPTGSYAGPPKRSERDPDAMDIGKVGDKGNKGKDANKGGPGKGKGGKNPKGKDAGKGKDKKKEKDEKDRCPICWRQGHTVEQCWYNAKGQGAKGKNQAQGQKPKGGAVNALDDASTHVPVSQMGVPAGSQASTAASLGTQRQNVRHVSDGTGHGHILKLGAGKSSPSMGSLLVDTGACVSVCRPGMFTGRLDRKAKKSLYSVDDTPLRTQGSLTSQLRLGHEAQQDATVTFQVVDGISDDILSVTRAVDAGASVVFGPKCHIEWSDGTKADFFREGNQFVMPYQQLQPATMAAKVAVVDDPDAEAVIEYARREAEAEKAMKDAHDLEAEADPVDPEPATLSHPKDPTAEEVARHELTHLPFAPWCEACVCGAGRHGHHRRMEDVGDGALETIVQVDYTFFQRNAHQSPVEDESVLVTVLTLVDKATGWPLSIQVPRKGAEHGAYVLNAVELYLNTLGHQRVTIQVDQENSIRTVARAIQARMGAHKVHVREAPPYSHQSQGAVEGEHSFLAGLVRTILMDLQKRYPANLVDINHVVFPWLVRHAAWLTARYQIRTRDRATPYRIVNGVDYCSPICQFGETVMARLPLPGTKTQRRWIKGVWVGRLERDDTHIILSEAGALTVRSVRRLPPAVQTQASVLKQVVVLPMPAAPAAYTEEEARIPGPPPALAADGPKSRVDLDALEVEGVALAEDLPEEPPLYEPEPMDDMPPANDAVDAEEASPVAVRGPGWSSAMAALPTTPAMPTGLGGSDVLSPKRSPAAGADAEEARPPKQAKATPAKKPRVGQIAVEETWQAIEAWANAEESQNPHALQRLASVCTWLDSISDPMQVAEARLAQLRKLWQRSAFEPVHKRDVPPGSQIFHFKWVDKCKEGVYKSRFTCADVKRNYSEAEEEQLRVFVPTPTPESHSLLEVSALFHSHATRTFDIVAAFLIGRDRGAQEGNPCYMRAPEEWRPIFEEWVRDTFPPHEVARRLKSFPAYMFRLDGNLYGRRTAGSVYRDELEEILVEKMKPTFCFVRGKHDPCTYHCSSSKVTLVHHVDDVRCSGPASALNRLIDVELPKHCENLLKPKG</sequence>
<name>A0ABP0R8L6_9DINO</name>
<evidence type="ECO:0000313" key="4">
    <source>
        <dbReference type="Proteomes" id="UP001642464"/>
    </source>
</evidence>
<dbReference type="Proteomes" id="UP001642464">
    <property type="component" value="Unassembled WGS sequence"/>
</dbReference>
<dbReference type="EMBL" id="CAXAMM010041029">
    <property type="protein sequence ID" value="CAK9096912.1"/>
    <property type="molecule type" value="Genomic_DNA"/>
</dbReference>
<evidence type="ECO:0000313" key="3">
    <source>
        <dbReference type="EMBL" id="CAK9096912.1"/>
    </source>
</evidence>
<dbReference type="SUPFAM" id="SSF53098">
    <property type="entry name" value="Ribonuclease H-like"/>
    <property type="match status" value="1"/>
</dbReference>
<feature type="compositionally biased region" description="Low complexity" evidence="1">
    <location>
        <begin position="1014"/>
        <end position="1026"/>
    </location>
</feature>